<dbReference type="EMBL" id="CM018035">
    <property type="protein sequence ID" value="KAA8542746.1"/>
    <property type="molecule type" value="Genomic_DNA"/>
</dbReference>
<evidence type="ECO:0000313" key="3">
    <source>
        <dbReference type="Proteomes" id="UP000325577"/>
    </source>
</evidence>
<feature type="compositionally biased region" description="Low complexity" evidence="1">
    <location>
        <begin position="128"/>
        <end position="138"/>
    </location>
</feature>
<dbReference type="AlphaFoldDB" id="A0A5J5BJA7"/>
<keyword evidence="3" id="KW-1185">Reference proteome</keyword>
<accession>A0A5J5BJA7</accession>
<feature type="compositionally biased region" description="Polar residues" evidence="1">
    <location>
        <begin position="77"/>
        <end position="93"/>
    </location>
</feature>
<organism evidence="2 3">
    <name type="scientific">Nyssa sinensis</name>
    <dbReference type="NCBI Taxonomy" id="561372"/>
    <lineage>
        <taxon>Eukaryota</taxon>
        <taxon>Viridiplantae</taxon>
        <taxon>Streptophyta</taxon>
        <taxon>Embryophyta</taxon>
        <taxon>Tracheophyta</taxon>
        <taxon>Spermatophyta</taxon>
        <taxon>Magnoliopsida</taxon>
        <taxon>eudicotyledons</taxon>
        <taxon>Gunneridae</taxon>
        <taxon>Pentapetalae</taxon>
        <taxon>asterids</taxon>
        <taxon>Cornales</taxon>
        <taxon>Nyssaceae</taxon>
        <taxon>Nyssa</taxon>
    </lineage>
</organism>
<evidence type="ECO:0000313" key="2">
    <source>
        <dbReference type="EMBL" id="KAA8542746.1"/>
    </source>
</evidence>
<reference evidence="2 3" key="1">
    <citation type="submission" date="2019-09" db="EMBL/GenBank/DDBJ databases">
        <title>A chromosome-level genome assembly of the Chinese tupelo Nyssa sinensis.</title>
        <authorList>
            <person name="Yang X."/>
            <person name="Kang M."/>
            <person name="Yang Y."/>
            <person name="Xiong H."/>
            <person name="Wang M."/>
            <person name="Zhang Z."/>
            <person name="Wang Z."/>
            <person name="Wu H."/>
            <person name="Ma T."/>
            <person name="Liu J."/>
            <person name="Xi Z."/>
        </authorList>
    </citation>
    <scope>NUCLEOTIDE SEQUENCE [LARGE SCALE GENOMIC DNA]</scope>
    <source>
        <strain evidence="2">J267</strain>
        <tissue evidence="2">Leaf</tissue>
    </source>
</reference>
<name>A0A5J5BJA7_9ASTE</name>
<gene>
    <name evidence="2" type="ORF">F0562_023898</name>
</gene>
<dbReference type="Proteomes" id="UP000325577">
    <property type="component" value="Linkage Group LG12"/>
</dbReference>
<evidence type="ECO:0000256" key="1">
    <source>
        <dbReference type="SAM" id="MobiDB-lite"/>
    </source>
</evidence>
<protein>
    <submittedName>
        <fullName evidence="2">Uncharacterized protein</fullName>
    </submittedName>
</protein>
<feature type="region of interest" description="Disordered" evidence="1">
    <location>
        <begin position="128"/>
        <end position="172"/>
    </location>
</feature>
<proteinExistence type="predicted"/>
<feature type="compositionally biased region" description="Low complexity" evidence="1">
    <location>
        <begin position="38"/>
        <end position="57"/>
    </location>
</feature>
<dbReference type="OrthoDB" id="1751184at2759"/>
<feature type="region of interest" description="Disordered" evidence="1">
    <location>
        <begin position="24"/>
        <end position="93"/>
    </location>
</feature>
<sequence length="278" mass="30262">MPTGFRKPPLPLQPVQRKLVDAYNLPSPDSKLAGGLNLPSPDSVASDSSIASANSLSRHTIYQDPTYVATREHRHPASQTDPKSNISDPSSQIQMQQVQDYVYLQPPQQNQQQQFMQAGTHYIHHPATADATAAASSRPPTPPNTNIVAPSAAYEETGPPIYPTKTTTQTKPEMASSVYRTAATATPQLVQIPTNQFQQQYVGLSQMHHPSQSIANANYGFEYAQPTHDQVYYTQNAAAPLPPQYQTMTSAAAVLLSQASTQLPADNTKQQIITSQPL</sequence>